<evidence type="ECO:0000256" key="11">
    <source>
        <dbReference type="ARBA" id="ARBA00048679"/>
    </source>
</evidence>
<sequence>MPEVEDTASSSGASELSQISSETVTLFGKYEVGKLLGCGAFAKVYHARNVDTGQSVAIKVVSKKKVFKGGFMAQVKREIAIMRRLRHPNIVKLIEVLATKTKIYFVMEFAKGGELFRRVSRGRFSEDLSRRYFQQLISAVRFCHSRGVYHRDLKPENLLLDENWNLKITDFGLSAVTDQIQPDGLLHTLCGTPAYVAPEVLAKQGYDGAKIDVWSCGIVLYVLHAGYLPFNEPNLMAMYRRINKGDFRFPKWTSPDLRRFISRHLDTNPETRITVDEILNDPWFKKDYKEIKFHAEDFELKGDSAPSTTDCLNAFDIISFSTGFDLSGLFDEADFSVRREQFVSEEKPERIILRIEEEFRRIENVKARKKKERGVYLEGQDSNFIIAVNVHQLTEDLVVVEIRRREINIGPTGDIWEDKLRPKLFDIIYESETVNVTE</sequence>
<dbReference type="Proteomes" id="UP001165190">
    <property type="component" value="Unassembled WGS sequence"/>
</dbReference>
<dbReference type="InterPro" id="IPR008271">
    <property type="entry name" value="Ser/Thr_kinase_AS"/>
</dbReference>
<evidence type="ECO:0000256" key="9">
    <source>
        <dbReference type="ARBA" id="ARBA00023211"/>
    </source>
</evidence>
<reference evidence="16" key="1">
    <citation type="submission" date="2023-05" db="EMBL/GenBank/DDBJ databases">
        <title>Genome and transcriptome analyses reveal genes involved in the formation of fine ridges on petal epidermal cells in Hibiscus trionum.</title>
        <authorList>
            <person name="Koshimizu S."/>
            <person name="Masuda S."/>
            <person name="Ishii T."/>
            <person name="Shirasu K."/>
            <person name="Hoshino A."/>
            <person name="Arita M."/>
        </authorList>
    </citation>
    <scope>NUCLEOTIDE SEQUENCE</scope>
    <source>
        <strain evidence="16">Hamamatsu line</strain>
    </source>
</reference>
<accession>A0A9W7IIP3</accession>
<dbReference type="EC" id="2.7.11.1" evidence="3"/>
<feature type="domain" description="NAF" evidence="15">
    <location>
        <begin position="307"/>
        <end position="331"/>
    </location>
</feature>
<dbReference type="GO" id="GO:0007165">
    <property type="term" value="P:signal transduction"/>
    <property type="evidence" value="ECO:0007669"/>
    <property type="project" value="InterPro"/>
</dbReference>
<evidence type="ECO:0000313" key="17">
    <source>
        <dbReference type="Proteomes" id="UP001165190"/>
    </source>
</evidence>
<keyword evidence="17" id="KW-1185">Reference proteome</keyword>
<feature type="binding site" evidence="12">
    <location>
        <position position="59"/>
    </location>
    <ligand>
        <name>ATP</name>
        <dbReference type="ChEBI" id="CHEBI:30616"/>
    </ligand>
</feature>
<dbReference type="PROSITE" id="PS00107">
    <property type="entry name" value="PROTEIN_KINASE_ATP"/>
    <property type="match status" value="1"/>
</dbReference>
<keyword evidence="6 12" id="KW-0547">Nucleotide-binding</keyword>
<dbReference type="Pfam" id="PF03822">
    <property type="entry name" value="NAF"/>
    <property type="match status" value="1"/>
</dbReference>
<keyword evidence="4 13" id="KW-0723">Serine/threonine-protein kinase</keyword>
<evidence type="ECO:0000256" key="7">
    <source>
        <dbReference type="ARBA" id="ARBA00022777"/>
    </source>
</evidence>
<evidence type="ECO:0000259" key="14">
    <source>
        <dbReference type="PROSITE" id="PS50011"/>
    </source>
</evidence>
<comment type="cofactor">
    <cofactor evidence="1">
        <name>Mn(2+)</name>
        <dbReference type="ChEBI" id="CHEBI:29035"/>
    </cofactor>
</comment>
<dbReference type="InterPro" id="IPR018451">
    <property type="entry name" value="NAF/FISL_domain"/>
</dbReference>
<keyword evidence="8 12" id="KW-0067">ATP-binding</keyword>
<dbReference type="FunFam" id="3.30.200.20:FF:000096">
    <property type="entry name" value="Non-specific serine/threonine protein kinase"/>
    <property type="match status" value="1"/>
</dbReference>
<evidence type="ECO:0000256" key="6">
    <source>
        <dbReference type="ARBA" id="ARBA00022741"/>
    </source>
</evidence>
<evidence type="ECO:0000313" key="16">
    <source>
        <dbReference type="EMBL" id="GMI96028.1"/>
    </source>
</evidence>
<comment type="catalytic activity">
    <reaction evidence="10">
        <text>L-threonyl-[protein] + ATP = O-phospho-L-threonyl-[protein] + ADP + H(+)</text>
        <dbReference type="Rhea" id="RHEA:46608"/>
        <dbReference type="Rhea" id="RHEA-COMP:11060"/>
        <dbReference type="Rhea" id="RHEA-COMP:11605"/>
        <dbReference type="ChEBI" id="CHEBI:15378"/>
        <dbReference type="ChEBI" id="CHEBI:30013"/>
        <dbReference type="ChEBI" id="CHEBI:30616"/>
        <dbReference type="ChEBI" id="CHEBI:61977"/>
        <dbReference type="ChEBI" id="CHEBI:456216"/>
        <dbReference type="EC" id="2.7.11.1"/>
    </reaction>
</comment>
<evidence type="ECO:0000256" key="8">
    <source>
        <dbReference type="ARBA" id="ARBA00022840"/>
    </source>
</evidence>
<dbReference type="SMART" id="SM00220">
    <property type="entry name" value="S_TKc"/>
    <property type="match status" value="1"/>
</dbReference>
<dbReference type="AlphaFoldDB" id="A0A9W7IIP3"/>
<dbReference type="InterPro" id="IPR017441">
    <property type="entry name" value="Protein_kinase_ATP_BS"/>
</dbReference>
<dbReference type="InterPro" id="IPR004041">
    <property type="entry name" value="NAF_dom"/>
</dbReference>
<keyword evidence="7 16" id="KW-0418">Kinase</keyword>
<keyword evidence="5" id="KW-0808">Transferase</keyword>
<dbReference type="GO" id="GO:0004674">
    <property type="term" value="F:protein serine/threonine kinase activity"/>
    <property type="evidence" value="ECO:0007669"/>
    <property type="project" value="UniProtKB-KW"/>
</dbReference>
<dbReference type="OrthoDB" id="193931at2759"/>
<dbReference type="InterPro" id="IPR000719">
    <property type="entry name" value="Prot_kinase_dom"/>
</dbReference>
<dbReference type="PROSITE" id="PS50816">
    <property type="entry name" value="NAF"/>
    <property type="match status" value="1"/>
</dbReference>
<dbReference type="InterPro" id="IPR011009">
    <property type="entry name" value="Kinase-like_dom_sf"/>
</dbReference>
<organism evidence="16 17">
    <name type="scientific">Hibiscus trionum</name>
    <name type="common">Flower of an hour</name>
    <dbReference type="NCBI Taxonomy" id="183268"/>
    <lineage>
        <taxon>Eukaryota</taxon>
        <taxon>Viridiplantae</taxon>
        <taxon>Streptophyta</taxon>
        <taxon>Embryophyta</taxon>
        <taxon>Tracheophyta</taxon>
        <taxon>Spermatophyta</taxon>
        <taxon>Magnoliopsida</taxon>
        <taxon>eudicotyledons</taxon>
        <taxon>Gunneridae</taxon>
        <taxon>Pentapetalae</taxon>
        <taxon>rosids</taxon>
        <taxon>malvids</taxon>
        <taxon>Malvales</taxon>
        <taxon>Malvaceae</taxon>
        <taxon>Malvoideae</taxon>
        <taxon>Hibiscus</taxon>
    </lineage>
</organism>
<proteinExistence type="inferred from homology"/>
<dbReference type="PANTHER" id="PTHR43895">
    <property type="entry name" value="CALCIUM/CALMODULIN-DEPENDENT PROTEIN KINASE KINASE-RELATED"/>
    <property type="match status" value="1"/>
</dbReference>
<dbReference type="PANTHER" id="PTHR43895:SF160">
    <property type="entry name" value="CBL-INTERACTING SERINE_THREONINE-PROTEIN KINASE 14"/>
    <property type="match status" value="1"/>
</dbReference>
<dbReference type="Gene3D" id="3.30.310.80">
    <property type="entry name" value="Kinase associated domain 1, KA1"/>
    <property type="match status" value="1"/>
</dbReference>
<evidence type="ECO:0000256" key="1">
    <source>
        <dbReference type="ARBA" id="ARBA00001936"/>
    </source>
</evidence>
<dbReference type="EMBL" id="BSYR01000028">
    <property type="protein sequence ID" value="GMI96028.1"/>
    <property type="molecule type" value="Genomic_DNA"/>
</dbReference>
<dbReference type="Pfam" id="PF00069">
    <property type="entry name" value="Pkinase"/>
    <property type="match status" value="1"/>
</dbReference>
<dbReference type="SUPFAM" id="SSF56112">
    <property type="entry name" value="Protein kinase-like (PK-like)"/>
    <property type="match status" value="1"/>
</dbReference>
<evidence type="ECO:0000256" key="12">
    <source>
        <dbReference type="PROSITE-ProRule" id="PRU10141"/>
    </source>
</evidence>
<dbReference type="PROSITE" id="PS50011">
    <property type="entry name" value="PROTEIN_KINASE_DOM"/>
    <property type="match status" value="1"/>
</dbReference>
<name>A0A9W7IIP3_HIBTR</name>
<evidence type="ECO:0000256" key="13">
    <source>
        <dbReference type="RuleBase" id="RU000304"/>
    </source>
</evidence>
<dbReference type="PROSITE" id="PS00108">
    <property type="entry name" value="PROTEIN_KINASE_ST"/>
    <property type="match status" value="1"/>
</dbReference>
<evidence type="ECO:0000256" key="10">
    <source>
        <dbReference type="ARBA" id="ARBA00047899"/>
    </source>
</evidence>
<evidence type="ECO:0000256" key="2">
    <source>
        <dbReference type="ARBA" id="ARBA00006234"/>
    </source>
</evidence>
<evidence type="ECO:0000259" key="15">
    <source>
        <dbReference type="PROSITE" id="PS50816"/>
    </source>
</evidence>
<comment type="catalytic activity">
    <reaction evidence="11">
        <text>L-seryl-[protein] + ATP = O-phospho-L-seryl-[protein] + ADP + H(+)</text>
        <dbReference type="Rhea" id="RHEA:17989"/>
        <dbReference type="Rhea" id="RHEA-COMP:9863"/>
        <dbReference type="Rhea" id="RHEA-COMP:11604"/>
        <dbReference type="ChEBI" id="CHEBI:15378"/>
        <dbReference type="ChEBI" id="CHEBI:29999"/>
        <dbReference type="ChEBI" id="CHEBI:30616"/>
        <dbReference type="ChEBI" id="CHEBI:83421"/>
        <dbReference type="ChEBI" id="CHEBI:456216"/>
        <dbReference type="EC" id="2.7.11.1"/>
    </reaction>
</comment>
<comment type="similarity">
    <text evidence="2">Belongs to the protein kinase superfamily. CAMK Ser/Thr protein kinase family. SNF1 subfamily.</text>
</comment>
<protein>
    <recommendedName>
        <fullName evidence="3">non-specific serine/threonine protein kinase</fullName>
        <ecNumber evidence="3">2.7.11.1</ecNumber>
    </recommendedName>
</protein>
<comment type="caution">
    <text evidence="16">The sequence shown here is derived from an EMBL/GenBank/DDBJ whole genome shotgun (WGS) entry which is preliminary data.</text>
</comment>
<feature type="domain" description="Protein kinase" evidence="14">
    <location>
        <begin position="30"/>
        <end position="284"/>
    </location>
</feature>
<keyword evidence="9" id="KW-0464">Manganese</keyword>
<dbReference type="Gene3D" id="1.10.510.10">
    <property type="entry name" value="Transferase(Phosphotransferase) domain 1"/>
    <property type="match status" value="1"/>
</dbReference>
<evidence type="ECO:0000256" key="5">
    <source>
        <dbReference type="ARBA" id="ARBA00022679"/>
    </source>
</evidence>
<dbReference type="CDD" id="cd12195">
    <property type="entry name" value="CIPK_C"/>
    <property type="match status" value="1"/>
</dbReference>
<dbReference type="FunFam" id="1.10.510.10:FF:000653">
    <property type="entry name" value="Non-specific serine/threonine protein kinase"/>
    <property type="match status" value="1"/>
</dbReference>
<evidence type="ECO:0000256" key="4">
    <source>
        <dbReference type="ARBA" id="ARBA00022527"/>
    </source>
</evidence>
<evidence type="ECO:0000256" key="3">
    <source>
        <dbReference type="ARBA" id="ARBA00012513"/>
    </source>
</evidence>
<dbReference type="GO" id="GO:0005524">
    <property type="term" value="F:ATP binding"/>
    <property type="evidence" value="ECO:0007669"/>
    <property type="project" value="UniProtKB-UniRule"/>
</dbReference>
<gene>
    <name evidence="16" type="ORF">HRI_003272100</name>
</gene>